<evidence type="ECO:0000256" key="4">
    <source>
        <dbReference type="PROSITE-ProRule" id="PRU00169"/>
    </source>
</evidence>
<dbReference type="SUPFAM" id="SSF52172">
    <property type="entry name" value="CheY-like"/>
    <property type="match status" value="1"/>
</dbReference>
<dbReference type="Pfam" id="PF00072">
    <property type="entry name" value="Response_reg"/>
    <property type="match status" value="1"/>
</dbReference>
<dbReference type="EMBL" id="BLZH01000002">
    <property type="protein sequence ID" value="GFP52914.1"/>
    <property type="molecule type" value="Genomic_DNA"/>
</dbReference>
<feature type="domain" description="Response regulatory" evidence="6">
    <location>
        <begin position="1082"/>
        <end position="1230"/>
    </location>
</feature>
<feature type="compositionally biased region" description="Low complexity" evidence="5">
    <location>
        <begin position="291"/>
        <end position="307"/>
    </location>
</feature>
<dbReference type="PANTHER" id="PTHR43719">
    <property type="entry name" value="TWO-COMPONENT HISTIDINE KINASE"/>
    <property type="match status" value="1"/>
</dbReference>
<feature type="compositionally biased region" description="Low complexity" evidence="5">
    <location>
        <begin position="420"/>
        <end position="429"/>
    </location>
</feature>
<feature type="compositionally biased region" description="Low complexity" evidence="5">
    <location>
        <begin position="350"/>
        <end position="400"/>
    </location>
</feature>
<feature type="compositionally biased region" description="Low complexity" evidence="5">
    <location>
        <begin position="493"/>
        <end position="555"/>
    </location>
</feature>
<dbReference type="Gene3D" id="3.40.50.2300">
    <property type="match status" value="1"/>
</dbReference>
<keyword evidence="1 4" id="KW-0597">Phosphoprotein</keyword>
<sequence>MAPDIANKLKATLFRRRRRESSASTTDGFDPISPPTTPGVVSSSRRPSFPFPREPSSQTLSLSLELMTGDAGIGIGGCGGSDDLSDAGDSAQTSNDADQQQQQQQRPRQQHHLWKRRRRSKQGIDLEKRHGVPEGGTVDEDLTPLASPDMPVSPTSQVVAPTAAVAALSPSKQTQDIAIRTIESDKEAKDEYSIDNGKGNDSSAGNGNVISSGNSISHGNSNDNDNDNGSELLQQQEIDRPSPAATTDMETASVSAASAASVLTTASATSASTSAALQQASAGEQPPQLSPPALDQRQLQRPRQLPASAGGRAEDQTPSRSLDGHEASRHQHQSQSHAQLDGQGLSVINSDQGTAQAGTAAANSTSTAATGASAGADAGARITAASAAAAADGPSTGTASPGSDTSASTIVSAGPVSGDLQQQRQQQKQAQKRPRQPAPPFPPSSLPTTPTPLSLSQPLSAPALVNFPALATPTSLPLPSLPSLDSIDEDESQSPSQSQPPLQQLPQSQSQSSPLQSPESDSQSQSQSPFQQQQKQEQLLLVESEQQPQQQQQQQQEEEEVPSSALPTTAAAATPEAQHLAAAAVSGRGFHAPSSSDAGHGPLNLNLASPQPPIDAQQLSSQLPATSSTAPESSPAAAISATSVSTSAASTFAENSSLPNASARPSAPPRRASRDSNQTVTFDDSVQHFTPPARRRSLSKKYKTFSYSNDTANAPRTPGAETPVSVIVTPSYLAPPTVSANAPLHPSHLIEVETTSSLGDDFESSSMAEAARKIWVTRPRASATLVTIASNDLVDDVRDMILRKYANSLGKTYDSPDLTLRLNTRTGVSRVMGPEEHMATVMEQFFPNGQTVDEAFIIDIPRNTTTPRPSPRAPPPPIPASGSAAYYADDVRPSESGEGYFPPVVGTATSPRLATKHTNGSIPHSMTVISSGHLPPIPSPGGSRPRSHRDRESQRQDHSSRSAGRNHTPSPNVHGGGGSSGVGPNSASYHPTRHSHSRTHSSSSEHIVAHPSNSMPRSPGHEIAAAAARMGPGTPPTPPQRLVSPHLPTLRTRKSKRAQTQQQDYQQNPPPPALNAKVPPISVLIVEDNPINLKLLEAFVKRLKVRWQTAMNGREAVKKWRSGGFHLVLMDIQLPGMNGLEATREIRRLERINGIGVFSNAPAEATPPEELTKEDRLEGLTKFKSPVIIVALTASSLQSDRHEALAAGCNDFLTKPVNFVWLERKVMEWGCMQALIDYQGWREWKQYSAKAEAMEAANKRAQAFKKQSKKNRTQLSES</sequence>
<dbReference type="PANTHER" id="PTHR43719:SF28">
    <property type="entry name" value="PEROXIDE STRESS-ACTIVATED HISTIDINE KINASE MAK1-RELATED"/>
    <property type="match status" value="1"/>
</dbReference>
<feature type="compositionally biased region" description="Low complexity" evidence="5">
    <location>
        <begin position="38"/>
        <end position="48"/>
    </location>
</feature>
<evidence type="ECO:0000256" key="3">
    <source>
        <dbReference type="ARBA" id="ARBA00093463"/>
    </source>
</evidence>
<evidence type="ECO:0000313" key="7">
    <source>
        <dbReference type="EMBL" id="GFP52914.1"/>
    </source>
</evidence>
<dbReference type="SMART" id="SM00448">
    <property type="entry name" value="REC"/>
    <property type="match status" value="1"/>
</dbReference>
<comment type="caution">
    <text evidence="7">The sequence shown here is derived from an EMBL/GenBank/DDBJ whole genome shotgun (WGS) entry which is preliminary data.</text>
</comment>
<feature type="compositionally biased region" description="Basic residues" evidence="5">
    <location>
        <begin position="108"/>
        <end position="121"/>
    </location>
</feature>
<feature type="compositionally biased region" description="Polar residues" evidence="5">
    <location>
        <begin position="911"/>
        <end position="930"/>
    </location>
</feature>
<feature type="compositionally biased region" description="Low complexity" evidence="5">
    <location>
        <begin position="446"/>
        <end position="458"/>
    </location>
</feature>
<name>A0A6V8QK96_TRIAP</name>
<reference evidence="7 8" key="1">
    <citation type="submission" date="2020-07" db="EMBL/GenBank/DDBJ databases">
        <title>Trichoderma asperellum IC-1 whole genome shotgun sequence.</title>
        <authorList>
            <person name="Kanamasa S."/>
            <person name="Takahashi H."/>
        </authorList>
    </citation>
    <scope>NUCLEOTIDE SEQUENCE [LARGE SCALE GENOMIC DNA]</scope>
    <source>
        <strain evidence="7 8">IC-1</strain>
    </source>
</reference>
<evidence type="ECO:0000259" key="6">
    <source>
        <dbReference type="PROSITE" id="PS50110"/>
    </source>
</evidence>
<dbReference type="InterPro" id="IPR050956">
    <property type="entry name" value="2C_system_His_kinase"/>
</dbReference>
<feature type="region of interest" description="Disordered" evidence="5">
    <location>
        <begin position="911"/>
        <end position="1074"/>
    </location>
</feature>
<feature type="compositionally biased region" description="Polar residues" evidence="5">
    <location>
        <begin position="401"/>
        <end position="411"/>
    </location>
</feature>
<feature type="modified residue" description="4-aspartylphosphate" evidence="4">
    <location>
        <position position="1131"/>
    </location>
</feature>
<feature type="compositionally biased region" description="Low complexity" evidence="5">
    <location>
        <begin position="562"/>
        <end position="584"/>
    </location>
</feature>
<keyword evidence="2" id="KW-0902">Two-component regulatory system</keyword>
<feature type="region of interest" description="Disordered" evidence="5">
    <location>
        <begin position="862"/>
        <end position="884"/>
    </location>
</feature>
<dbReference type="PROSITE" id="PS50110">
    <property type="entry name" value="RESPONSE_REGULATORY"/>
    <property type="match status" value="1"/>
</dbReference>
<feature type="region of interest" description="Disordered" evidence="5">
    <location>
        <begin position="471"/>
        <end position="695"/>
    </location>
</feature>
<dbReference type="Proteomes" id="UP000517252">
    <property type="component" value="Unassembled WGS sequence"/>
</dbReference>
<protein>
    <submittedName>
        <fullName evidence="7">Response regulator mcs4</fullName>
    </submittedName>
</protein>
<dbReference type="CDD" id="cd17546">
    <property type="entry name" value="REC_hyHK_CKI1_RcsC-like"/>
    <property type="match status" value="1"/>
</dbReference>
<dbReference type="GO" id="GO:0000156">
    <property type="term" value="F:phosphorelay response regulator activity"/>
    <property type="evidence" value="ECO:0007669"/>
    <property type="project" value="UniProtKB-ARBA"/>
</dbReference>
<dbReference type="InterPro" id="IPR011006">
    <property type="entry name" value="CheY-like_superfamily"/>
</dbReference>
<feature type="compositionally biased region" description="Basic and acidic residues" evidence="5">
    <location>
        <begin position="182"/>
        <end position="192"/>
    </location>
</feature>
<dbReference type="InterPro" id="IPR001789">
    <property type="entry name" value="Sig_transdc_resp-reg_receiver"/>
</dbReference>
<feature type="region of interest" description="Disordered" evidence="5">
    <location>
        <begin position="1"/>
        <end position="458"/>
    </location>
</feature>
<feature type="compositionally biased region" description="Polar residues" evidence="5">
    <location>
        <begin position="678"/>
        <end position="688"/>
    </location>
</feature>
<evidence type="ECO:0000256" key="2">
    <source>
        <dbReference type="ARBA" id="ARBA00023012"/>
    </source>
</evidence>
<feature type="compositionally biased region" description="Basic and acidic residues" evidence="5">
    <location>
        <begin position="949"/>
        <end position="960"/>
    </location>
</feature>
<gene>
    <name evidence="7" type="ORF">TASIC1_0002009800</name>
</gene>
<proteinExistence type="inferred from homology"/>
<feature type="compositionally biased region" description="Gly residues" evidence="5">
    <location>
        <begin position="71"/>
        <end position="80"/>
    </location>
</feature>
<feature type="compositionally biased region" description="Low complexity" evidence="5">
    <location>
        <begin position="202"/>
        <end position="230"/>
    </location>
</feature>
<comment type="similarity">
    <text evidence="3">Belongs to the SSK1 family.</text>
</comment>
<evidence type="ECO:0000256" key="5">
    <source>
        <dbReference type="SAM" id="MobiDB-lite"/>
    </source>
</evidence>
<dbReference type="AlphaFoldDB" id="A0A6V8QK96"/>
<feature type="compositionally biased region" description="Pro residues" evidence="5">
    <location>
        <begin position="436"/>
        <end position="445"/>
    </location>
</feature>
<organism evidence="7 8">
    <name type="scientific">Trichoderma asperellum</name>
    <name type="common">Filamentous fungus</name>
    <dbReference type="NCBI Taxonomy" id="101201"/>
    <lineage>
        <taxon>Eukaryota</taxon>
        <taxon>Fungi</taxon>
        <taxon>Dikarya</taxon>
        <taxon>Ascomycota</taxon>
        <taxon>Pezizomycotina</taxon>
        <taxon>Sordariomycetes</taxon>
        <taxon>Hypocreomycetidae</taxon>
        <taxon>Hypocreales</taxon>
        <taxon>Hypocreaceae</taxon>
        <taxon>Trichoderma</taxon>
    </lineage>
</organism>
<accession>A0A6V8QK96</accession>
<evidence type="ECO:0000256" key="1">
    <source>
        <dbReference type="ARBA" id="ARBA00022553"/>
    </source>
</evidence>
<feature type="compositionally biased region" description="Basic and acidic residues" evidence="5">
    <location>
        <begin position="122"/>
        <end position="132"/>
    </location>
</feature>
<feature type="compositionally biased region" description="Basic and acidic residues" evidence="5">
    <location>
        <begin position="312"/>
        <end position="329"/>
    </location>
</feature>
<evidence type="ECO:0000313" key="8">
    <source>
        <dbReference type="Proteomes" id="UP000517252"/>
    </source>
</evidence>
<feature type="compositionally biased region" description="Low complexity" evidence="5">
    <location>
        <begin position="251"/>
        <end position="282"/>
    </location>
</feature>
<feature type="compositionally biased region" description="Low complexity" evidence="5">
    <location>
        <begin position="471"/>
        <end position="484"/>
    </location>
</feature>
<feature type="compositionally biased region" description="Low complexity" evidence="5">
    <location>
        <begin position="624"/>
        <end position="665"/>
    </location>
</feature>
<dbReference type="OrthoDB" id="21225at2759"/>
<dbReference type="FunFam" id="3.40.50.2300:FF:000146">
    <property type="entry name" value="Putative two-component response regulator SSK1p"/>
    <property type="match status" value="1"/>
</dbReference>
<feature type="compositionally biased region" description="Pro residues" evidence="5">
    <location>
        <begin position="868"/>
        <end position="879"/>
    </location>
</feature>